<name>A0AAF0PT08_SOLVR</name>
<organism evidence="2 3">
    <name type="scientific">Solanum verrucosum</name>
    <dbReference type="NCBI Taxonomy" id="315347"/>
    <lineage>
        <taxon>Eukaryota</taxon>
        <taxon>Viridiplantae</taxon>
        <taxon>Streptophyta</taxon>
        <taxon>Embryophyta</taxon>
        <taxon>Tracheophyta</taxon>
        <taxon>Spermatophyta</taxon>
        <taxon>Magnoliopsida</taxon>
        <taxon>eudicotyledons</taxon>
        <taxon>Gunneridae</taxon>
        <taxon>Pentapetalae</taxon>
        <taxon>asterids</taxon>
        <taxon>lamiids</taxon>
        <taxon>Solanales</taxon>
        <taxon>Solanaceae</taxon>
        <taxon>Solanoideae</taxon>
        <taxon>Solaneae</taxon>
        <taxon>Solanum</taxon>
    </lineage>
</organism>
<evidence type="ECO:0000259" key="1">
    <source>
        <dbReference type="Pfam" id="PF24626"/>
    </source>
</evidence>
<dbReference type="InterPro" id="IPR056924">
    <property type="entry name" value="SH3_Tf2-1"/>
</dbReference>
<dbReference type="EMBL" id="CP133612">
    <property type="protein sequence ID" value="WMV08186.1"/>
    <property type="molecule type" value="Genomic_DNA"/>
</dbReference>
<dbReference type="SUPFAM" id="SSF53098">
    <property type="entry name" value="Ribonuclease H-like"/>
    <property type="match status" value="1"/>
</dbReference>
<protein>
    <recommendedName>
        <fullName evidence="1">Tf2-1-like SH3-like domain-containing protein</fullName>
    </recommendedName>
</protein>
<dbReference type="AlphaFoldDB" id="A0AAF0PT08"/>
<evidence type="ECO:0000313" key="3">
    <source>
        <dbReference type="Proteomes" id="UP001234989"/>
    </source>
</evidence>
<dbReference type="PANTHER" id="PTHR46148:SF56">
    <property type="entry name" value="RETROTRANSPOSON PROTEIN"/>
    <property type="match status" value="1"/>
</dbReference>
<dbReference type="InterPro" id="IPR012337">
    <property type="entry name" value="RNaseH-like_sf"/>
</dbReference>
<feature type="domain" description="Tf2-1-like SH3-like" evidence="1">
    <location>
        <begin position="475"/>
        <end position="538"/>
    </location>
</feature>
<evidence type="ECO:0000313" key="2">
    <source>
        <dbReference type="EMBL" id="WMV08186.1"/>
    </source>
</evidence>
<dbReference type="Proteomes" id="UP001234989">
    <property type="component" value="Chromosome 1"/>
</dbReference>
<dbReference type="Pfam" id="PF24626">
    <property type="entry name" value="SH3_Tf2-1"/>
    <property type="match status" value="2"/>
</dbReference>
<accession>A0AAF0PT08</accession>
<feature type="domain" description="Tf2-1-like SH3-like" evidence="1">
    <location>
        <begin position="264"/>
        <end position="328"/>
    </location>
</feature>
<reference evidence="2" key="1">
    <citation type="submission" date="2023-08" db="EMBL/GenBank/DDBJ databases">
        <title>A de novo genome assembly of Solanum verrucosum Schlechtendal, a Mexican diploid species geographically isolated from the other diploid A-genome species in potato relatives.</title>
        <authorList>
            <person name="Hosaka K."/>
        </authorList>
    </citation>
    <scope>NUCLEOTIDE SEQUENCE</scope>
    <source>
        <tissue evidence="2">Young leaves</tissue>
    </source>
</reference>
<keyword evidence="3" id="KW-1185">Reference proteome</keyword>
<proteinExistence type="predicted"/>
<gene>
    <name evidence="2" type="ORF">MTR67_001571</name>
</gene>
<dbReference type="PANTHER" id="PTHR46148">
    <property type="entry name" value="CHROMO DOMAIN-CONTAINING PROTEIN"/>
    <property type="match status" value="1"/>
</dbReference>
<sequence length="604" mass="69582">MNTPKFLGSQVGEDPHSSIDEVKEIFGVMQVIGNDRVDLASHQLMDVSHIRFTQWKENRGSVALAEEEMKELSNDVHQFARLRICLMSISYDGVIVQNGLESSLVVEKVEVFSQGGDGVLRYQGRLCVPKEFFWWNGMKRDITYFMAKCPNYRQVKVEHQKPGGMTQEIYIPTWKWEMINMHFITAVDYAKIYINVIVRLHRVPLSIISNRGPQFTSHFRKSFQKGLSTQMDPYEELYGRRCRYPVGWFEVDVRRRDLEFQIEDWVFLKVSPMKGLVRFGKTGKLSPRYVGPYKILKMVGTVAYELELPAELGAVYPVFHISLLKKCVGDPTSIVPLESVPVKDSLTYEDVPVQIIDHHVRRLSDKEVASVKVLWRSQLVKGATWEAETTMKVKYPQLFPSDSIPASGFFEDECSQEGDILTPRKPNLGKYSRKKPVHEAIEKVQLIRERLRMTQSWEKLYADVRRRDLEFDVYDWVYLKISPMKGVMRLGKKGKISPRYVGPYQILRCVGKVAYELDFSNELASVHQVFHVSMLKKCFGDLTSIFSLDGLGVDESLSYEDVPVEILVRPVKKLRNKEVASVKVLWRNHLVEGATLEAEADMMS</sequence>